<dbReference type="Gene3D" id="3.30.420.40">
    <property type="match status" value="3"/>
</dbReference>
<name>A0A5S4FB19_9ACTN</name>
<sequence length="411" mass="41299">MMVDRAASAGSSRITSPTLRNASGKPGSSVSTRPSAPEVTNIPSEYPVFWRKLFLLLGHVKPQTRTVTQSLVVGVDAGATSTRVAVHTLDGTRVGYARAGAGNPTAHGLAKAVAAVGAALGEALGTHDGARVAGSLAGVAGYVAEMAPGLAKVWADQGIPEEPRCMGDLQIAYAAGSPEPDGSLLLSGTGAAAARIMGFELDAVADALGWLLGDSGSGFWIGRAAAKAVVDAFDRGMPVEAIDTAGPKAADGPWPNGPEAAGAHEPAGPAVTLVSLVAGHFLGNERPATPRDVASRIVRLAQADHMRLAALSPLVSRAAEAGDPMAAGIVHEAAGRLVATLERVHVSGPVVLAGSVLTADGPIRRAVTGLLAGETVTTARDAAGAAAWLAARTLLPETEAKAQHAAFTAAP</sequence>
<feature type="domain" description="ATPase BadF/BadG/BcrA/BcrD type" evidence="2">
    <location>
        <begin position="73"/>
        <end position="361"/>
    </location>
</feature>
<dbReference type="InterPro" id="IPR002731">
    <property type="entry name" value="ATPase_BadF"/>
</dbReference>
<organism evidence="3 4">
    <name type="scientific">Nonomuraea turkmeniaca</name>
    <dbReference type="NCBI Taxonomy" id="103838"/>
    <lineage>
        <taxon>Bacteria</taxon>
        <taxon>Bacillati</taxon>
        <taxon>Actinomycetota</taxon>
        <taxon>Actinomycetes</taxon>
        <taxon>Streptosporangiales</taxon>
        <taxon>Streptosporangiaceae</taxon>
        <taxon>Nonomuraea</taxon>
    </lineage>
</organism>
<evidence type="ECO:0000259" key="2">
    <source>
        <dbReference type="Pfam" id="PF01869"/>
    </source>
</evidence>
<evidence type="ECO:0000313" key="3">
    <source>
        <dbReference type="EMBL" id="TMR14849.1"/>
    </source>
</evidence>
<dbReference type="InterPro" id="IPR052519">
    <property type="entry name" value="Euk-type_GlcNAc_Kinase"/>
</dbReference>
<evidence type="ECO:0000313" key="4">
    <source>
        <dbReference type="Proteomes" id="UP000309128"/>
    </source>
</evidence>
<keyword evidence="4" id="KW-1185">Reference proteome</keyword>
<reference evidence="3 4" key="1">
    <citation type="submission" date="2019-05" db="EMBL/GenBank/DDBJ databases">
        <title>Draft genome sequence of Nonomuraea turkmeniaca DSM 43926.</title>
        <authorList>
            <person name="Saricaoglu S."/>
            <person name="Isik K."/>
        </authorList>
    </citation>
    <scope>NUCLEOTIDE SEQUENCE [LARGE SCALE GENOMIC DNA]</scope>
    <source>
        <strain evidence="3 4">DSM 43926</strain>
    </source>
</reference>
<evidence type="ECO:0000256" key="1">
    <source>
        <dbReference type="SAM" id="MobiDB-lite"/>
    </source>
</evidence>
<dbReference type="SUPFAM" id="SSF53067">
    <property type="entry name" value="Actin-like ATPase domain"/>
    <property type="match status" value="2"/>
</dbReference>
<dbReference type="EMBL" id="VCKY01000106">
    <property type="protein sequence ID" value="TMR14849.1"/>
    <property type="molecule type" value="Genomic_DNA"/>
</dbReference>
<accession>A0A5S4FB19</accession>
<dbReference type="PANTHER" id="PTHR43190">
    <property type="entry name" value="N-ACETYL-D-GLUCOSAMINE KINASE"/>
    <property type="match status" value="1"/>
</dbReference>
<dbReference type="Pfam" id="PF01869">
    <property type="entry name" value="BcrAD_BadFG"/>
    <property type="match status" value="1"/>
</dbReference>
<dbReference type="OrthoDB" id="8701357at2"/>
<comment type="caution">
    <text evidence="3">The sequence shown here is derived from an EMBL/GenBank/DDBJ whole genome shotgun (WGS) entry which is preliminary data.</text>
</comment>
<gene>
    <name evidence="3" type="ORF">ETD86_28220</name>
</gene>
<dbReference type="AlphaFoldDB" id="A0A5S4FB19"/>
<feature type="region of interest" description="Disordered" evidence="1">
    <location>
        <begin position="1"/>
        <end position="38"/>
    </location>
</feature>
<proteinExistence type="predicted"/>
<dbReference type="PANTHER" id="PTHR43190:SF3">
    <property type="entry name" value="N-ACETYL-D-GLUCOSAMINE KINASE"/>
    <property type="match status" value="1"/>
</dbReference>
<dbReference type="InterPro" id="IPR043129">
    <property type="entry name" value="ATPase_NBD"/>
</dbReference>
<feature type="compositionally biased region" description="Polar residues" evidence="1">
    <location>
        <begin position="9"/>
        <end position="34"/>
    </location>
</feature>
<protein>
    <submittedName>
        <fullName evidence="3">ATPase</fullName>
    </submittedName>
</protein>
<dbReference type="Proteomes" id="UP000309128">
    <property type="component" value="Unassembled WGS sequence"/>
</dbReference>